<dbReference type="EMBL" id="JAGMVJ010000021">
    <property type="protein sequence ID" value="KAH7074102.1"/>
    <property type="molecule type" value="Genomic_DNA"/>
</dbReference>
<feature type="region of interest" description="Disordered" evidence="1">
    <location>
        <begin position="1"/>
        <end position="38"/>
    </location>
</feature>
<protein>
    <submittedName>
        <fullName evidence="2">Uncharacterized protein</fullName>
    </submittedName>
</protein>
<dbReference type="OrthoDB" id="3797485at2759"/>
<accession>A0A8K0QX52</accession>
<proteinExistence type="predicted"/>
<evidence type="ECO:0000313" key="3">
    <source>
        <dbReference type="Proteomes" id="UP000813461"/>
    </source>
</evidence>
<name>A0A8K0QX52_9PLEO</name>
<keyword evidence="3" id="KW-1185">Reference proteome</keyword>
<comment type="caution">
    <text evidence="2">The sequence shown here is derived from an EMBL/GenBank/DDBJ whole genome shotgun (WGS) entry which is preliminary data.</text>
</comment>
<organism evidence="2 3">
    <name type="scientific">Paraphoma chrysanthemicola</name>
    <dbReference type="NCBI Taxonomy" id="798071"/>
    <lineage>
        <taxon>Eukaryota</taxon>
        <taxon>Fungi</taxon>
        <taxon>Dikarya</taxon>
        <taxon>Ascomycota</taxon>
        <taxon>Pezizomycotina</taxon>
        <taxon>Dothideomycetes</taxon>
        <taxon>Pleosporomycetidae</taxon>
        <taxon>Pleosporales</taxon>
        <taxon>Pleosporineae</taxon>
        <taxon>Phaeosphaeriaceae</taxon>
        <taxon>Paraphoma</taxon>
    </lineage>
</organism>
<evidence type="ECO:0000313" key="2">
    <source>
        <dbReference type="EMBL" id="KAH7074102.1"/>
    </source>
</evidence>
<evidence type="ECO:0000256" key="1">
    <source>
        <dbReference type="SAM" id="MobiDB-lite"/>
    </source>
</evidence>
<gene>
    <name evidence="2" type="ORF">FB567DRAFT_189854</name>
</gene>
<sequence>MANSTSLTKKEAAQQQLQQQSQHAHDVETQEHHAKASASAGLNLNIFGALSGAFSSKSKKTTRQNVDGSSEIVEDRHDQVYDSRIWWCCDVQGVGEGMANAAARGQGTAYAQGSAEEHRLKAKERGVGQEAVQGKKVTGKVDHLGIES</sequence>
<dbReference type="Proteomes" id="UP000813461">
    <property type="component" value="Unassembled WGS sequence"/>
</dbReference>
<dbReference type="AlphaFoldDB" id="A0A8K0QX52"/>
<feature type="compositionally biased region" description="Basic and acidic residues" evidence="1">
    <location>
        <begin position="23"/>
        <end position="34"/>
    </location>
</feature>
<reference evidence="2" key="1">
    <citation type="journal article" date="2021" name="Nat. Commun.">
        <title>Genetic determinants of endophytism in the Arabidopsis root mycobiome.</title>
        <authorList>
            <person name="Mesny F."/>
            <person name="Miyauchi S."/>
            <person name="Thiergart T."/>
            <person name="Pickel B."/>
            <person name="Atanasova L."/>
            <person name="Karlsson M."/>
            <person name="Huettel B."/>
            <person name="Barry K.W."/>
            <person name="Haridas S."/>
            <person name="Chen C."/>
            <person name="Bauer D."/>
            <person name="Andreopoulos W."/>
            <person name="Pangilinan J."/>
            <person name="LaButti K."/>
            <person name="Riley R."/>
            <person name="Lipzen A."/>
            <person name="Clum A."/>
            <person name="Drula E."/>
            <person name="Henrissat B."/>
            <person name="Kohler A."/>
            <person name="Grigoriev I.V."/>
            <person name="Martin F.M."/>
            <person name="Hacquard S."/>
        </authorList>
    </citation>
    <scope>NUCLEOTIDE SEQUENCE</scope>
    <source>
        <strain evidence="2">MPI-SDFR-AT-0120</strain>
    </source>
</reference>